<evidence type="ECO:0000256" key="4">
    <source>
        <dbReference type="PROSITE-ProRule" id="PRU00221"/>
    </source>
</evidence>
<dbReference type="InterPro" id="IPR015943">
    <property type="entry name" value="WD40/YVTN_repeat-like_dom_sf"/>
</dbReference>
<evidence type="ECO:0000259" key="6">
    <source>
        <dbReference type="PROSITE" id="PS50222"/>
    </source>
</evidence>
<dbReference type="PROSITE" id="PS50222">
    <property type="entry name" value="EF_HAND_2"/>
    <property type="match status" value="1"/>
</dbReference>
<comment type="caution">
    <text evidence="7">The sequence shown here is derived from an EMBL/GenBank/DDBJ whole genome shotgun (WGS) entry which is preliminary data.</text>
</comment>
<dbReference type="InterPro" id="IPR018247">
    <property type="entry name" value="EF_Hand_1_Ca_BS"/>
</dbReference>
<dbReference type="InterPro" id="IPR001680">
    <property type="entry name" value="WD40_rpt"/>
</dbReference>
<evidence type="ECO:0000256" key="3">
    <source>
        <dbReference type="ARBA" id="ARBA00022837"/>
    </source>
</evidence>
<keyword evidence="3" id="KW-0106">Calcium</keyword>
<dbReference type="PROSITE" id="PS50082">
    <property type="entry name" value="WD_REPEATS_2"/>
    <property type="match status" value="6"/>
</dbReference>
<keyword evidence="1 4" id="KW-0853">WD repeat</keyword>
<sequence>MSEPVATYNIAAHGASNPRSFGYESYVLTNCAITAQLVVGFRRDDGVRVEDRFQLVHLQQLLEWFQNHRPPPPRTSQVLSRSKEAPRQAGLLTKEEFKEVISKVLGTHQYDDQLENLFTKLDTSCDGYVDWNEFSTYLLLQFRENDYMRAKKSIPFQQEAKIRHIVHNRQETTTKMISVDNPIKLFTISKEGAICCWDTGLHLEKYLPMTEGEEESKNIKRRVREWVTDVLYMHNSHKIVIASTGRDLRFFDATSSSQFYEEFYLFAMPNVPSCLAYYYDKKNPSGESMLMYGDDHGSINIIYFIRPLVQMFATPFKKEQGAQRIYYQDLIPQHEKFVRLARLEDVHPEVIRKMVYMPENECIISSSASPRNSVVILDVLRKKKRYIFKISKGVECFDYDREVNLLVTGSADHLVRLWSPYVTSKPVALLEGHSMSVIDIVIHQKLQQVFSYSRDTILKVWDIKEHVCLQTITIKFPSSLLGRMPEYGAFSLFLQDTPNILLVSANDYVAMLKVGQVAPPTSLMPTTHQSQLCAAIYNTVFKQVVTGADDSTLGVWDLESGAKSMLFANAHGNEEITFITFDNSQRRLMSGARNGTIKVWNIQNGHNLQQLEPIGEAEVTGIVPLVDKKVIISVGWSRMILQYPDNDPDSTFVKAITQWKPGQLHQEDILSVAYLPPTLLATACYDGEIYVWTLETESLYLQLRKRNKMTQASISSLRSATPNSRPNSRHRKSHRPAFGQHPPVDKLLFLVGRTTKHKRTESAILLSTEAGNIRWWSIYGNKHELGYFYAPEEPEESVLALCTDPECQFLVSGDTRGRIAVWNIDSYCLIQQQHRVRERPPLNCGWNGHETAIVSLEWIDHEAGRFLLSASTDKTAKLWDTEGHLVGVFGQKQNWNIRNPTTWIDVPPEAQKFIEEVESLRKERMEDGNEVEEGEEENEKDKNEEEREENEETKGKKEKKSEENRQENVKDIKDEDVKSSPVEEVATMERGDTLTEEMADVLPRLPKINKAHTAYPDPSQRSRPEILNITDRARTFAFGFNEATLNKHLLGFRVEAHLSKITQFRHDRREQYGEVSSKQTSKMGKLCCPYQALVTKDLSDISLPSNLPLTPRMLNRGYTSNTLNVDKLRNTDVGYQVTSGQQDVGVTSTSNKGSKERRGSVLPTITTNRTQMTLLSDRTSRNPPLIDTASNR</sequence>
<evidence type="ECO:0000313" key="7">
    <source>
        <dbReference type="EMBL" id="KAK2140021.1"/>
    </source>
</evidence>
<dbReference type="SMART" id="SM00320">
    <property type="entry name" value="WD40"/>
    <property type="match status" value="8"/>
</dbReference>
<dbReference type="PRINTS" id="PR00320">
    <property type="entry name" value="GPROTEINBRPT"/>
</dbReference>
<dbReference type="GO" id="GO:0005509">
    <property type="term" value="F:calcium ion binding"/>
    <property type="evidence" value="ECO:0007669"/>
    <property type="project" value="InterPro"/>
</dbReference>
<feature type="compositionally biased region" description="Polar residues" evidence="5">
    <location>
        <begin position="712"/>
        <end position="726"/>
    </location>
</feature>
<dbReference type="PROSITE" id="PS00678">
    <property type="entry name" value="WD_REPEATS_1"/>
    <property type="match status" value="3"/>
</dbReference>
<name>A0AAD9MQH7_9ANNE</name>
<reference evidence="7" key="1">
    <citation type="journal article" date="2023" name="Mol. Biol. Evol.">
        <title>Third-Generation Sequencing Reveals the Adaptive Role of the Epigenome in Three Deep-Sea Polychaetes.</title>
        <authorList>
            <person name="Perez M."/>
            <person name="Aroh O."/>
            <person name="Sun Y."/>
            <person name="Lan Y."/>
            <person name="Juniper S.K."/>
            <person name="Young C.R."/>
            <person name="Angers B."/>
            <person name="Qian P.Y."/>
        </authorList>
    </citation>
    <scope>NUCLEOTIDE SEQUENCE</scope>
    <source>
        <strain evidence="7">P08H-3</strain>
    </source>
</reference>
<gene>
    <name evidence="7" type="ORF">LSH36_1513g00008</name>
</gene>
<keyword evidence="2" id="KW-0677">Repeat</keyword>
<dbReference type="InterPro" id="IPR002048">
    <property type="entry name" value="EF_hand_dom"/>
</dbReference>
<dbReference type="InterPro" id="IPR036322">
    <property type="entry name" value="WD40_repeat_dom_sf"/>
</dbReference>
<feature type="domain" description="EF-hand" evidence="6">
    <location>
        <begin position="109"/>
        <end position="144"/>
    </location>
</feature>
<feature type="repeat" description="WD" evidence="4">
    <location>
        <begin position="662"/>
        <end position="702"/>
    </location>
</feature>
<dbReference type="AlphaFoldDB" id="A0AAD9MQH7"/>
<dbReference type="SUPFAM" id="SSF50978">
    <property type="entry name" value="WD40 repeat-like"/>
    <property type="match status" value="3"/>
</dbReference>
<dbReference type="EMBL" id="JAODUP010001512">
    <property type="protein sequence ID" value="KAK2140021.1"/>
    <property type="molecule type" value="Genomic_DNA"/>
</dbReference>
<feature type="repeat" description="WD" evidence="4">
    <location>
        <begin position="569"/>
        <end position="610"/>
    </location>
</feature>
<dbReference type="SUPFAM" id="SSF47473">
    <property type="entry name" value="EF-hand"/>
    <property type="match status" value="1"/>
</dbReference>
<accession>A0AAD9MQH7</accession>
<keyword evidence="8" id="KW-1185">Reference proteome</keyword>
<dbReference type="InterPro" id="IPR020472">
    <property type="entry name" value="WD40_PAC1"/>
</dbReference>
<dbReference type="Gene3D" id="1.10.238.10">
    <property type="entry name" value="EF-hand"/>
    <property type="match status" value="1"/>
</dbReference>
<dbReference type="InterPro" id="IPR051242">
    <property type="entry name" value="WD-EF-hand_domain"/>
</dbReference>
<organism evidence="7 8">
    <name type="scientific">Paralvinella palmiformis</name>
    <dbReference type="NCBI Taxonomy" id="53620"/>
    <lineage>
        <taxon>Eukaryota</taxon>
        <taxon>Metazoa</taxon>
        <taxon>Spiralia</taxon>
        <taxon>Lophotrochozoa</taxon>
        <taxon>Annelida</taxon>
        <taxon>Polychaeta</taxon>
        <taxon>Sedentaria</taxon>
        <taxon>Canalipalpata</taxon>
        <taxon>Terebellida</taxon>
        <taxon>Terebelliformia</taxon>
        <taxon>Alvinellidae</taxon>
        <taxon>Paralvinella</taxon>
    </lineage>
</organism>
<dbReference type="PROSITE" id="PS00018">
    <property type="entry name" value="EF_HAND_1"/>
    <property type="match status" value="1"/>
</dbReference>
<dbReference type="PANTHER" id="PTHR44324">
    <property type="entry name" value="WD40 REPEAT DOMAIN 95"/>
    <property type="match status" value="1"/>
</dbReference>
<protein>
    <recommendedName>
        <fullName evidence="6">EF-hand domain-containing protein</fullName>
    </recommendedName>
</protein>
<feature type="repeat" description="WD" evidence="4">
    <location>
        <begin position="394"/>
        <end position="419"/>
    </location>
</feature>
<dbReference type="InterPro" id="IPR019775">
    <property type="entry name" value="WD40_repeat_CS"/>
</dbReference>
<evidence type="ECO:0000313" key="8">
    <source>
        <dbReference type="Proteomes" id="UP001208570"/>
    </source>
</evidence>
<proteinExistence type="predicted"/>
<dbReference type="InterPro" id="IPR011992">
    <property type="entry name" value="EF-hand-dom_pair"/>
</dbReference>
<dbReference type="PROSITE" id="PS50294">
    <property type="entry name" value="WD_REPEATS_REGION"/>
    <property type="match status" value="2"/>
</dbReference>
<feature type="repeat" description="WD" evidence="4">
    <location>
        <begin position="525"/>
        <end position="566"/>
    </location>
</feature>
<evidence type="ECO:0000256" key="1">
    <source>
        <dbReference type="ARBA" id="ARBA00022574"/>
    </source>
</evidence>
<dbReference type="Pfam" id="PF00400">
    <property type="entry name" value="WD40"/>
    <property type="match status" value="4"/>
</dbReference>
<dbReference type="Proteomes" id="UP001208570">
    <property type="component" value="Unassembled WGS sequence"/>
</dbReference>
<feature type="region of interest" description="Disordered" evidence="5">
    <location>
        <begin position="712"/>
        <end position="740"/>
    </location>
</feature>
<dbReference type="PANTHER" id="PTHR44324:SF3">
    <property type="entry name" value="WD REPEAT-CONTAINING PROTEIN 49-LIKE"/>
    <property type="match status" value="1"/>
</dbReference>
<feature type="region of interest" description="Disordered" evidence="5">
    <location>
        <begin position="922"/>
        <end position="986"/>
    </location>
</feature>
<feature type="compositionally biased region" description="Basic and acidic residues" evidence="5">
    <location>
        <begin position="952"/>
        <end position="978"/>
    </location>
</feature>
<evidence type="ECO:0000256" key="2">
    <source>
        <dbReference type="ARBA" id="ARBA00022737"/>
    </source>
</evidence>
<feature type="compositionally biased region" description="Acidic residues" evidence="5">
    <location>
        <begin position="928"/>
        <end position="938"/>
    </location>
</feature>
<feature type="repeat" description="WD" evidence="4">
    <location>
        <begin position="846"/>
        <end position="882"/>
    </location>
</feature>
<dbReference type="Gene3D" id="2.130.10.10">
    <property type="entry name" value="YVTN repeat-like/Quinoprotein amine dehydrogenase"/>
    <property type="match status" value="3"/>
</dbReference>
<evidence type="ECO:0000256" key="5">
    <source>
        <dbReference type="SAM" id="MobiDB-lite"/>
    </source>
</evidence>
<feature type="repeat" description="WD" evidence="4">
    <location>
        <begin position="430"/>
        <end position="471"/>
    </location>
</feature>